<name>A0A1X7ST11_AMPQE</name>
<sequence length="415" mass="47641">MHCSGTLLDYEFHFLWPIAEHMKYPWVSLVKPLINILSEQKLFYSASLNKWQTLEQSRFIPSPLFSITDKCSFPEEALSILQLPVVSLPPDHMQQLQNLNDSLHVLNENEFTSCFLSNIASFDAHIQIRNEIIFCMLLAIAMSEQIDPNKYENVKSEIKKFPCIPCSPNGRNLKVANQLIDPDVFTDIFDPDDAMFPLSSFYQNSLVRHILFEFGMMSEKLSMDIIIRSAETIESIIVIDKRKAMKRVKAILQYITSPVPDELKKMRFLPVLPKPEDYFIHWKGEGHMLLSPNELICDSRSKAIDTAFIVGSQRAILNTDSVSDGGCGTVRSRVIKLLEIATKPSFDEVLEHFNTLICSFKPPASNGHYELIDKMCHKMYAFWMNHLIMCNLSHYQSITINHLYGQVKLLFVHGM</sequence>
<evidence type="ECO:0000313" key="1">
    <source>
        <dbReference type="EnsemblMetazoa" id="Aqu2.1.05145_001"/>
    </source>
</evidence>
<dbReference type="OrthoDB" id="1262810at2759"/>
<dbReference type="EnsemblMetazoa" id="Aqu2.1.05145_001">
    <property type="protein sequence ID" value="Aqu2.1.05145_001"/>
    <property type="gene ID" value="Aqu2.1.05145"/>
</dbReference>
<protein>
    <submittedName>
        <fullName evidence="1">Uncharacterized protein</fullName>
    </submittedName>
</protein>
<reference evidence="1" key="1">
    <citation type="submission" date="2017-05" db="UniProtKB">
        <authorList>
            <consortium name="EnsemblMetazoa"/>
        </authorList>
    </citation>
    <scope>IDENTIFICATION</scope>
</reference>
<dbReference type="InParanoid" id="A0A1X7ST11"/>
<dbReference type="eggNOG" id="ENOG502QQPY">
    <property type="taxonomic scope" value="Eukaryota"/>
</dbReference>
<organism evidence="1">
    <name type="scientific">Amphimedon queenslandica</name>
    <name type="common">Sponge</name>
    <dbReference type="NCBI Taxonomy" id="400682"/>
    <lineage>
        <taxon>Eukaryota</taxon>
        <taxon>Metazoa</taxon>
        <taxon>Porifera</taxon>
        <taxon>Demospongiae</taxon>
        <taxon>Heteroscleromorpha</taxon>
        <taxon>Haplosclerida</taxon>
        <taxon>Niphatidae</taxon>
        <taxon>Amphimedon</taxon>
    </lineage>
</organism>
<dbReference type="STRING" id="400682.A0A1X7ST11"/>
<dbReference type="PANTHER" id="PTHR46919">
    <property type="entry name" value="ZINC FINGER, C3HC4 TYPE (RING FINGER) FAMILY PROTEIN"/>
    <property type="match status" value="1"/>
</dbReference>
<dbReference type="AlphaFoldDB" id="A0A1X7ST11"/>
<accession>A0A1X7ST11</accession>
<dbReference type="PANTHER" id="PTHR46919:SF2">
    <property type="entry name" value="SACSIN"/>
    <property type="match status" value="1"/>
</dbReference>
<proteinExistence type="predicted"/>